<reference evidence="2" key="1">
    <citation type="submission" date="2020-02" db="EMBL/GenBank/DDBJ databases">
        <authorList>
            <person name="Meier V. D."/>
        </authorList>
    </citation>
    <scope>NUCLEOTIDE SEQUENCE</scope>
    <source>
        <strain evidence="2">AVDCRST_MAG24</strain>
    </source>
</reference>
<feature type="non-terminal residue" evidence="2">
    <location>
        <position position="65"/>
    </location>
</feature>
<feature type="non-terminal residue" evidence="2">
    <location>
        <position position="1"/>
    </location>
</feature>
<gene>
    <name evidence="2" type="ORF">AVDCRST_MAG24-870</name>
</gene>
<protein>
    <submittedName>
        <fullName evidence="2">Uncharacterized protein</fullName>
    </submittedName>
</protein>
<dbReference type="EMBL" id="CADCUF010000138">
    <property type="protein sequence ID" value="CAA9332268.1"/>
    <property type="molecule type" value="Genomic_DNA"/>
</dbReference>
<accession>A0A6J4LI48</accession>
<evidence type="ECO:0000313" key="2">
    <source>
        <dbReference type="EMBL" id="CAA9332268.1"/>
    </source>
</evidence>
<dbReference type="AlphaFoldDB" id="A0A6J4LI48"/>
<feature type="compositionally biased region" description="Gly residues" evidence="1">
    <location>
        <begin position="32"/>
        <end position="47"/>
    </location>
</feature>
<feature type="compositionally biased region" description="Basic residues" evidence="1">
    <location>
        <begin position="1"/>
        <end position="22"/>
    </location>
</feature>
<feature type="region of interest" description="Disordered" evidence="1">
    <location>
        <begin position="1"/>
        <end position="65"/>
    </location>
</feature>
<sequence length="65" mass="6967">AGLHRRARPGPRGVHRPRRRRQQPAVRRAQPGGPGAAGRRLLGGGAAPRGRGEPGPRLAGCRRWP</sequence>
<evidence type="ECO:0000256" key="1">
    <source>
        <dbReference type="SAM" id="MobiDB-lite"/>
    </source>
</evidence>
<organism evidence="2">
    <name type="scientific">uncultured Nocardioidaceae bacterium</name>
    <dbReference type="NCBI Taxonomy" id="253824"/>
    <lineage>
        <taxon>Bacteria</taxon>
        <taxon>Bacillati</taxon>
        <taxon>Actinomycetota</taxon>
        <taxon>Actinomycetes</taxon>
        <taxon>Propionibacteriales</taxon>
        <taxon>Nocardioidaceae</taxon>
        <taxon>environmental samples</taxon>
    </lineage>
</organism>
<name>A0A6J4LI48_9ACTN</name>
<proteinExistence type="predicted"/>